<reference evidence="1 2" key="1">
    <citation type="submission" date="2014-02" db="EMBL/GenBank/DDBJ databases">
        <title>Whole genome shotgun sequence of Rhodococcus wratislaviensis NBRC 100605.</title>
        <authorList>
            <person name="Hosoyama A."/>
            <person name="Tsuchikane K."/>
            <person name="Yoshida I."/>
            <person name="Ohji S."/>
            <person name="Ichikawa N."/>
            <person name="Yamazoe A."/>
            <person name="Fujita N."/>
        </authorList>
    </citation>
    <scope>NUCLEOTIDE SEQUENCE [LARGE SCALE GENOMIC DNA]</scope>
    <source>
        <strain evidence="1 2">NBRC 100605</strain>
    </source>
</reference>
<evidence type="ECO:0000313" key="2">
    <source>
        <dbReference type="Proteomes" id="UP000019491"/>
    </source>
</evidence>
<organism evidence="1 2">
    <name type="scientific">Rhodococcus wratislaviensis NBRC 100605</name>
    <dbReference type="NCBI Taxonomy" id="1219028"/>
    <lineage>
        <taxon>Bacteria</taxon>
        <taxon>Bacillati</taxon>
        <taxon>Actinomycetota</taxon>
        <taxon>Actinomycetes</taxon>
        <taxon>Mycobacteriales</taxon>
        <taxon>Nocardiaceae</taxon>
        <taxon>Rhodococcus</taxon>
    </lineage>
</organism>
<sequence length="164" mass="17854">MDRMFLWHVADYVPSMDVYAQLCGWTPVAPPVVEVPPRKGAAGAPGGAPADRRARPVVGVTSGSPMLTAAVTEDGTIRVGFLSGTDVRTAASRRKRVVIQGRFVWLTTFRRSLLPSRPQAATRNNRTRVIVCIWGKSMPVADLWAFEYRSLGCGSLQRPDVDSG</sequence>
<evidence type="ECO:0000313" key="1">
    <source>
        <dbReference type="EMBL" id="GAF46955.1"/>
    </source>
</evidence>
<dbReference type="EMBL" id="BAWF01000035">
    <property type="protein sequence ID" value="GAF46955.1"/>
    <property type="molecule type" value="Genomic_DNA"/>
</dbReference>
<accession>X0R7N7</accession>
<gene>
    <name evidence="1" type="ORF">RW1_035_01000</name>
</gene>
<name>X0R7N7_RHOWR</name>
<keyword evidence="2" id="KW-1185">Reference proteome</keyword>
<dbReference type="Proteomes" id="UP000019491">
    <property type="component" value="Unassembled WGS sequence"/>
</dbReference>
<comment type="caution">
    <text evidence="1">The sequence shown here is derived from an EMBL/GenBank/DDBJ whole genome shotgun (WGS) entry which is preliminary data.</text>
</comment>
<dbReference type="AlphaFoldDB" id="X0R7N7"/>
<proteinExistence type="predicted"/>
<protein>
    <submittedName>
        <fullName evidence="1">Uncharacterized protein</fullName>
    </submittedName>
</protein>